<dbReference type="AlphaFoldDB" id="A0AAN8AS11"/>
<sequence length="107" mass="11491">MSQFPPAACLALGQGSILFGEAKATDRCLSSHTAFIKASAGCEYRGGLCLYPPAAIKTSQVPGMRVSGLKHCSGITGLTPLHNSQLWVLNHPIRAIHHCYLYHPCED</sequence>
<reference evidence="1 2" key="1">
    <citation type="journal article" date="2023" name="Genes (Basel)">
        <title>Chromosome-Level Genome Assembly and Circadian Gene Repertoire of the Patagonia Blennie Eleginops maclovinus-The Closest Ancestral Proxy of Antarctic Cryonotothenioids.</title>
        <authorList>
            <person name="Cheng C.C."/>
            <person name="Rivera-Colon A.G."/>
            <person name="Minhas B.F."/>
            <person name="Wilson L."/>
            <person name="Rayamajhi N."/>
            <person name="Vargas-Chacoff L."/>
            <person name="Catchen J.M."/>
        </authorList>
    </citation>
    <scope>NUCLEOTIDE SEQUENCE [LARGE SCALE GENOMIC DNA]</scope>
    <source>
        <strain evidence="1">JMC-PN-2008</strain>
    </source>
</reference>
<accession>A0AAN8AS11</accession>
<name>A0AAN8AS11_ELEMC</name>
<reference evidence="1 2" key="2">
    <citation type="journal article" date="2023" name="Mol. Biol. Evol.">
        <title>Genomics of Secondarily Temperate Adaptation in the Only Non-Antarctic Icefish.</title>
        <authorList>
            <person name="Rivera-Colon A.G."/>
            <person name="Rayamajhi N."/>
            <person name="Minhas B.F."/>
            <person name="Madrigal G."/>
            <person name="Bilyk K.T."/>
            <person name="Yoon V."/>
            <person name="Hune M."/>
            <person name="Gregory S."/>
            <person name="Cheng C.H.C."/>
            <person name="Catchen J.M."/>
        </authorList>
    </citation>
    <scope>NUCLEOTIDE SEQUENCE [LARGE SCALE GENOMIC DNA]</scope>
    <source>
        <strain evidence="1">JMC-PN-2008</strain>
    </source>
</reference>
<protein>
    <submittedName>
        <fullName evidence="1">Uncharacterized protein</fullName>
    </submittedName>
</protein>
<gene>
    <name evidence="1" type="ORF">PBY51_013687</name>
</gene>
<comment type="caution">
    <text evidence="1">The sequence shown here is derived from an EMBL/GenBank/DDBJ whole genome shotgun (WGS) entry which is preliminary data.</text>
</comment>
<organism evidence="1 2">
    <name type="scientific">Eleginops maclovinus</name>
    <name type="common">Patagonian blennie</name>
    <name type="synonym">Eleginus maclovinus</name>
    <dbReference type="NCBI Taxonomy" id="56733"/>
    <lineage>
        <taxon>Eukaryota</taxon>
        <taxon>Metazoa</taxon>
        <taxon>Chordata</taxon>
        <taxon>Craniata</taxon>
        <taxon>Vertebrata</taxon>
        <taxon>Euteleostomi</taxon>
        <taxon>Actinopterygii</taxon>
        <taxon>Neopterygii</taxon>
        <taxon>Teleostei</taxon>
        <taxon>Neoteleostei</taxon>
        <taxon>Acanthomorphata</taxon>
        <taxon>Eupercaria</taxon>
        <taxon>Perciformes</taxon>
        <taxon>Notothenioidei</taxon>
        <taxon>Eleginopidae</taxon>
        <taxon>Eleginops</taxon>
    </lineage>
</organism>
<keyword evidence="2" id="KW-1185">Reference proteome</keyword>
<dbReference type="EMBL" id="JAUZQC010000004">
    <property type="protein sequence ID" value="KAK5873041.1"/>
    <property type="molecule type" value="Genomic_DNA"/>
</dbReference>
<dbReference type="Proteomes" id="UP001346869">
    <property type="component" value="Unassembled WGS sequence"/>
</dbReference>
<evidence type="ECO:0000313" key="2">
    <source>
        <dbReference type="Proteomes" id="UP001346869"/>
    </source>
</evidence>
<evidence type="ECO:0000313" key="1">
    <source>
        <dbReference type="EMBL" id="KAK5873041.1"/>
    </source>
</evidence>
<proteinExistence type="predicted"/>